<protein>
    <recommendedName>
        <fullName evidence="2">NADH:flavin oxidoreductase/NADH oxidase N-terminal domain-containing protein</fullName>
    </recommendedName>
</protein>
<dbReference type="Proteomes" id="UP000275385">
    <property type="component" value="Unassembled WGS sequence"/>
</dbReference>
<comment type="caution">
    <text evidence="3">The sequence shown here is derived from an EMBL/GenBank/DDBJ whole genome shotgun (WGS) entry which is preliminary data.</text>
</comment>
<keyword evidence="1" id="KW-0285">Flavoprotein</keyword>
<gene>
    <name evidence="3" type="ORF">DL546_001462</name>
</gene>
<feature type="domain" description="NADH:flavin oxidoreductase/NADH oxidase N-terminal" evidence="2">
    <location>
        <begin position="11"/>
        <end position="322"/>
    </location>
</feature>
<dbReference type="GO" id="GO:0010181">
    <property type="term" value="F:FMN binding"/>
    <property type="evidence" value="ECO:0007669"/>
    <property type="project" value="InterPro"/>
</dbReference>
<name>A0A420XZX7_9PEZI</name>
<dbReference type="STRING" id="177199.A0A420XZX7"/>
<dbReference type="SUPFAM" id="SSF51395">
    <property type="entry name" value="FMN-linked oxidoreductases"/>
    <property type="match status" value="1"/>
</dbReference>
<dbReference type="Gene3D" id="3.20.20.70">
    <property type="entry name" value="Aldolase class I"/>
    <property type="match status" value="1"/>
</dbReference>
<reference evidence="3 4" key="1">
    <citation type="submission" date="2018-08" db="EMBL/GenBank/DDBJ databases">
        <title>Draft genome of the lignicolous fungus Coniochaeta pulveracea.</title>
        <authorList>
            <person name="Borstlap C.J."/>
            <person name="De Witt R.N."/>
            <person name="Botha A."/>
            <person name="Volschenk H."/>
        </authorList>
    </citation>
    <scope>NUCLEOTIDE SEQUENCE [LARGE SCALE GENOMIC DNA]</scope>
    <source>
        <strain evidence="3 4">CAB683</strain>
    </source>
</reference>
<dbReference type="EMBL" id="QVQW01000083">
    <property type="protein sequence ID" value="RKU41060.1"/>
    <property type="molecule type" value="Genomic_DNA"/>
</dbReference>
<proteinExistence type="predicted"/>
<evidence type="ECO:0000313" key="4">
    <source>
        <dbReference type="Proteomes" id="UP000275385"/>
    </source>
</evidence>
<dbReference type="InterPro" id="IPR013785">
    <property type="entry name" value="Aldolase_TIM"/>
</dbReference>
<sequence>MGSISPANSRLFAPLTLGKMQLQNRVAMAPLTRFRATKEHIPTDLMAEYYAQRASTPGTLLISEATFMSLRSVGYNNVPGIYNQAQIEGWKKVTDAVHAKGSYVFCQLWDLGRAADPKVLAESGSRVRSASNIPMEEGAPVPEPMSIEEIKSTVRDYAAAAKNAIAAGFDGVEIHGANGYLIDQFIQDNSNQRTDEYGGSIENRSRFAVEVVEAVTAAGMRMKDPIPQFTDVITKIGKYNPVYIHLVEGRIAGNADTPSDNESLDFAYDAFKGVLVVAGGYEPKNAKYVVDEAHPDRDVIVAFGRYFISTPDLVFRLKNGIDFNPYNRDTFYLPENPTGYTDYPFSKEFEASQKA</sequence>
<dbReference type="InterPro" id="IPR045247">
    <property type="entry name" value="Oye-like"/>
</dbReference>
<dbReference type="PANTHER" id="PTHR22893">
    <property type="entry name" value="NADH OXIDOREDUCTASE-RELATED"/>
    <property type="match status" value="1"/>
</dbReference>
<dbReference type="OrthoDB" id="276546at2759"/>
<keyword evidence="4" id="KW-1185">Reference proteome</keyword>
<dbReference type="GO" id="GO:0003959">
    <property type="term" value="F:NADPH dehydrogenase activity"/>
    <property type="evidence" value="ECO:0007669"/>
    <property type="project" value="TreeGrafter"/>
</dbReference>
<evidence type="ECO:0000256" key="1">
    <source>
        <dbReference type="ARBA" id="ARBA00022630"/>
    </source>
</evidence>
<organism evidence="3 4">
    <name type="scientific">Coniochaeta pulveracea</name>
    <dbReference type="NCBI Taxonomy" id="177199"/>
    <lineage>
        <taxon>Eukaryota</taxon>
        <taxon>Fungi</taxon>
        <taxon>Dikarya</taxon>
        <taxon>Ascomycota</taxon>
        <taxon>Pezizomycotina</taxon>
        <taxon>Sordariomycetes</taxon>
        <taxon>Sordariomycetidae</taxon>
        <taxon>Coniochaetales</taxon>
        <taxon>Coniochaetaceae</taxon>
        <taxon>Coniochaeta</taxon>
    </lineage>
</organism>
<evidence type="ECO:0000313" key="3">
    <source>
        <dbReference type="EMBL" id="RKU41060.1"/>
    </source>
</evidence>
<dbReference type="FunFam" id="3.20.20.70:FF:000138">
    <property type="entry name" value="NADPH dehydrogenase 1"/>
    <property type="match status" value="1"/>
</dbReference>
<dbReference type="AlphaFoldDB" id="A0A420XZX7"/>
<dbReference type="Pfam" id="PF00724">
    <property type="entry name" value="Oxidored_FMN"/>
    <property type="match status" value="1"/>
</dbReference>
<dbReference type="InterPro" id="IPR001155">
    <property type="entry name" value="OxRdtase_FMN_N"/>
</dbReference>
<accession>A0A420XZX7</accession>
<evidence type="ECO:0000259" key="2">
    <source>
        <dbReference type="Pfam" id="PF00724"/>
    </source>
</evidence>
<dbReference type="PANTHER" id="PTHR22893:SF91">
    <property type="entry name" value="NADPH DEHYDROGENASE 2-RELATED"/>
    <property type="match status" value="1"/>
</dbReference>
<dbReference type="CDD" id="cd02933">
    <property type="entry name" value="OYE_like_FMN"/>
    <property type="match status" value="1"/>
</dbReference>